<evidence type="ECO:0000313" key="2">
    <source>
        <dbReference type="EMBL" id="MFD1125642.1"/>
    </source>
</evidence>
<accession>A0ABW3PPY7</accession>
<dbReference type="RefSeq" id="WP_121977547.1">
    <property type="nucleotide sequence ID" value="NZ_JBHTLH010000035.1"/>
</dbReference>
<comment type="caution">
    <text evidence="2">The sequence shown here is derived from an EMBL/GenBank/DDBJ whole genome shotgun (WGS) entry which is preliminary data.</text>
</comment>
<evidence type="ECO:0000256" key="1">
    <source>
        <dbReference type="SAM" id="MobiDB-lite"/>
    </source>
</evidence>
<dbReference type="PROSITE" id="PS51257">
    <property type="entry name" value="PROKAR_LIPOPROTEIN"/>
    <property type="match status" value="1"/>
</dbReference>
<gene>
    <name evidence="2" type="ORF">ACFQ22_09800</name>
</gene>
<keyword evidence="3" id="KW-1185">Reference proteome</keyword>
<evidence type="ECO:0000313" key="3">
    <source>
        <dbReference type="Proteomes" id="UP001597156"/>
    </source>
</evidence>
<organism evidence="2 3">
    <name type="scientific">Lentilactobacillus raoultii</name>
    <dbReference type="NCBI Taxonomy" id="1987503"/>
    <lineage>
        <taxon>Bacteria</taxon>
        <taxon>Bacillati</taxon>
        <taxon>Bacillota</taxon>
        <taxon>Bacilli</taxon>
        <taxon>Lactobacillales</taxon>
        <taxon>Lactobacillaceae</taxon>
        <taxon>Lentilactobacillus</taxon>
    </lineage>
</organism>
<dbReference type="Proteomes" id="UP001597156">
    <property type="component" value="Unassembled WGS sequence"/>
</dbReference>
<proteinExistence type="predicted"/>
<protein>
    <recommendedName>
        <fullName evidence="4">DUF4352 domain-containing protein</fullName>
    </recommendedName>
</protein>
<feature type="compositionally biased region" description="Low complexity" evidence="1">
    <location>
        <begin position="46"/>
        <end position="57"/>
    </location>
</feature>
<name>A0ABW3PPY7_9LACO</name>
<reference evidence="3" key="1">
    <citation type="journal article" date="2019" name="Int. J. Syst. Evol. Microbiol.">
        <title>The Global Catalogue of Microorganisms (GCM) 10K type strain sequencing project: providing services to taxonomists for standard genome sequencing and annotation.</title>
        <authorList>
            <consortium name="The Broad Institute Genomics Platform"/>
            <consortium name="The Broad Institute Genome Sequencing Center for Infectious Disease"/>
            <person name="Wu L."/>
            <person name="Ma J."/>
        </authorList>
    </citation>
    <scope>NUCLEOTIDE SEQUENCE [LARGE SCALE GENOMIC DNA]</scope>
    <source>
        <strain evidence="3">CCUG 71848</strain>
    </source>
</reference>
<sequence length="251" mass="27570">MKKHQLIFAVTAILALGLAGCQGTHHSNHQRKEKAALSAKMANDESSATSSQSSSDLSHYHYQVPKKEVQNKNYVKSGHLTNNHQFRYDRFGTKQQLVQNDKNHSVADLEQHRISYQILNVRVLKNTAKTAAAKQAASQALNLPTVPDTYYTFVVNYRITNNQPVSIVLNGAASVKTNRGQTLQTSNQLTDSSAGQHLASGQSQRFVLNGYLYHYAQQPATKLIIHFGPAFKASGAKAAAAPSRSLQIKLS</sequence>
<evidence type="ECO:0008006" key="4">
    <source>
        <dbReference type="Google" id="ProtNLM"/>
    </source>
</evidence>
<feature type="region of interest" description="Disordered" evidence="1">
    <location>
        <begin position="23"/>
        <end position="58"/>
    </location>
</feature>
<dbReference type="EMBL" id="JBHTLH010000035">
    <property type="protein sequence ID" value="MFD1125642.1"/>
    <property type="molecule type" value="Genomic_DNA"/>
</dbReference>